<organism evidence="1">
    <name type="scientific">marine sediment metagenome</name>
    <dbReference type="NCBI Taxonomy" id="412755"/>
    <lineage>
        <taxon>unclassified sequences</taxon>
        <taxon>metagenomes</taxon>
        <taxon>ecological metagenomes</taxon>
    </lineage>
</organism>
<name>A0A0F9NQN7_9ZZZZ</name>
<dbReference type="AlphaFoldDB" id="A0A0F9NQN7"/>
<dbReference type="EMBL" id="LAZR01007691">
    <property type="protein sequence ID" value="KKM83587.1"/>
    <property type="molecule type" value="Genomic_DNA"/>
</dbReference>
<protein>
    <submittedName>
        <fullName evidence="1">Uncharacterized protein</fullName>
    </submittedName>
</protein>
<sequence length="105" mass="11936">MDICRNFGNEGCHIEINTPTPGHHSKTKEEIPICPEKKELDKMCRNCIVFSPKECPNCNSTDIKEDIKIEIKGKETITNLSFICKNCGGEFLGLTYIITKKQIFK</sequence>
<gene>
    <name evidence="1" type="ORF">LCGC14_1307930</name>
</gene>
<reference evidence="1" key="1">
    <citation type="journal article" date="2015" name="Nature">
        <title>Complex archaea that bridge the gap between prokaryotes and eukaryotes.</title>
        <authorList>
            <person name="Spang A."/>
            <person name="Saw J.H."/>
            <person name="Jorgensen S.L."/>
            <person name="Zaremba-Niedzwiedzka K."/>
            <person name="Martijn J."/>
            <person name="Lind A.E."/>
            <person name="van Eijk R."/>
            <person name="Schleper C."/>
            <person name="Guy L."/>
            <person name="Ettema T.J."/>
        </authorList>
    </citation>
    <scope>NUCLEOTIDE SEQUENCE</scope>
</reference>
<accession>A0A0F9NQN7</accession>
<proteinExistence type="predicted"/>
<evidence type="ECO:0000313" key="1">
    <source>
        <dbReference type="EMBL" id="KKM83587.1"/>
    </source>
</evidence>
<comment type="caution">
    <text evidence="1">The sequence shown here is derived from an EMBL/GenBank/DDBJ whole genome shotgun (WGS) entry which is preliminary data.</text>
</comment>